<dbReference type="Pfam" id="PF00403">
    <property type="entry name" value="HMA"/>
    <property type="match status" value="1"/>
</dbReference>
<organism evidence="3 4">
    <name type="scientific">Wenyingzhuangia fucanilytica</name>
    <dbReference type="NCBI Taxonomy" id="1790137"/>
    <lineage>
        <taxon>Bacteria</taxon>
        <taxon>Pseudomonadati</taxon>
        <taxon>Bacteroidota</taxon>
        <taxon>Flavobacteriia</taxon>
        <taxon>Flavobacteriales</taxon>
        <taxon>Flavobacteriaceae</taxon>
        <taxon>Wenyingzhuangia</taxon>
    </lineage>
</organism>
<dbReference type="InterPro" id="IPR006121">
    <property type="entry name" value="HMA_dom"/>
</dbReference>
<dbReference type="SUPFAM" id="SSF55008">
    <property type="entry name" value="HMA, heavy metal-associated domain"/>
    <property type="match status" value="1"/>
</dbReference>
<dbReference type="GO" id="GO:0046872">
    <property type="term" value="F:metal ion binding"/>
    <property type="evidence" value="ECO:0007669"/>
    <property type="project" value="InterPro"/>
</dbReference>
<evidence type="ECO:0000259" key="2">
    <source>
        <dbReference type="PROSITE" id="PS50846"/>
    </source>
</evidence>
<name>A0A1B1Y467_9FLAO</name>
<dbReference type="Gene3D" id="3.30.70.100">
    <property type="match status" value="1"/>
</dbReference>
<dbReference type="KEGG" id="wfu:AXE80_04470"/>
<reference evidence="3 4" key="1">
    <citation type="submission" date="2016-02" db="EMBL/GenBank/DDBJ databases">
        <authorList>
            <person name="Wen L."/>
            <person name="He K."/>
            <person name="Yang H."/>
        </authorList>
    </citation>
    <scope>NUCLEOTIDE SEQUENCE [LARGE SCALE GENOMIC DNA]</scope>
    <source>
        <strain evidence="3 4">CZ1127</strain>
    </source>
</reference>
<dbReference type="InterPro" id="IPR036163">
    <property type="entry name" value="HMA_dom_sf"/>
</dbReference>
<keyword evidence="4" id="KW-1185">Reference proteome</keyword>
<evidence type="ECO:0000313" key="3">
    <source>
        <dbReference type="EMBL" id="ANW95574.1"/>
    </source>
</evidence>
<dbReference type="RefSeq" id="WP_068824834.1">
    <property type="nucleotide sequence ID" value="NZ_CP014224.1"/>
</dbReference>
<dbReference type="CDD" id="cd00371">
    <property type="entry name" value="HMA"/>
    <property type="match status" value="1"/>
</dbReference>
<accession>A0A1B1Y467</accession>
<feature type="signal peptide" evidence="1">
    <location>
        <begin position="1"/>
        <end position="19"/>
    </location>
</feature>
<sequence length="126" mass="13660">MRKLVLSALFIGLMTVVSCGNKSEKKEVVVSENTTSMNVGVRGNCAMCKHTIETAAKDVEGVVAANWSVEKKKIEVSYDNTKTNQVAIEKAIAASGYDTENVASNEASYSELPGCCQYDHSMEMNQ</sequence>
<feature type="domain" description="HMA" evidence="2">
    <location>
        <begin position="32"/>
        <end position="100"/>
    </location>
</feature>
<dbReference type="Proteomes" id="UP000092967">
    <property type="component" value="Chromosome"/>
</dbReference>
<dbReference type="STRING" id="1790137.AXE80_04470"/>
<dbReference type="PROSITE" id="PS51257">
    <property type="entry name" value="PROKAR_LIPOPROTEIN"/>
    <property type="match status" value="1"/>
</dbReference>
<dbReference type="OrthoDB" id="5513217at2"/>
<dbReference type="PROSITE" id="PS50846">
    <property type="entry name" value="HMA_2"/>
    <property type="match status" value="1"/>
</dbReference>
<gene>
    <name evidence="3" type="ORF">AXE80_04470</name>
</gene>
<keyword evidence="1" id="KW-0732">Signal</keyword>
<dbReference type="EMBL" id="CP014224">
    <property type="protein sequence ID" value="ANW95574.1"/>
    <property type="molecule type" value="Genomic_DNA"/>
</dbReference>
<protein>
    <submittedName>
        <fullName evidence="3">Heavy metal transporter</fullName>
    </submittedName>
</protein>
<proteinExistence type="predicted"/>
<dbReference type="AlphaFoldDB" id="A0A1B1Y467"/>
<evidence type="ECO:0000256" key="1">
    <source>
        <dbReference type="SAM" id="SignalP"/>
    </source>
</evidence>
<evidence type="ECO:0000313" key="4">
    <source>
        <dbReference type="Proteomes" id="UP000092967"/>
    </source>
</evidence>
<feature type="chain" id="PRO_5008532580" evidence="1">
    <location>
        <begin position="20"/>
        <end position="126"/>
    </location>
</feature>